<keyword evidence="2" id="KW-1185">Reference proteome</keyword>
<gene>
    <name evidence="1" type="ORF">GSI01S_10_02440</name>
</gene>
<sequence>MVNWPVSPRDRMIVDGVEYEVIGEPERYDRSPFGTIESFPTPFTVGHRIFDANGEDAHGNPVESWSAPVERAVHGWAAPRTDEPKLAGHDRDIVEIELYAPEWRVINLRKVNG</sequence>
<dbReference type="AlphaFoldDB" id="L7LIE5"/>
<proteinExistence type="predicted"/>
<dbReference type="Proteomes" id="UP000035083">
    <property type="component" value="Unassembled WGS sequence"/>
</dbReference>
<organism evidence="1 2">
    <name type="scientific">Gordonia sihwensis NBRC 108236</name>
    <dbReference type="NCBI Taxonomy" id="1223544"/>
    <lineage>
        <taxon>Bacteria</taxon>
        <taxon>Bacillati</taxon>
        <taxon>Actinomycetota</taxon>
        <taxon>Actinomycetes</taxon>
        <taxon>Mycobacteriales</taxon>
        <taxon>Gordoniaceae</taxon>
        <taxon>Gordonia</taxon>
    </lineage>
</organism>
<dbReference type="RefSeq" id="WP_006896031.1">
    <property type="nucleotide sequence ID" value="NZ_BANU01000010.1"/>
</dbReference>
<dbReference type="EMBL" id="BANU01000010">
    <property type="protein sequence ID" value="GAC60649.1"/>
    <property type="molecule type" value="Genomic_DNA"/>
</dbReference>
<comment type="caution">
    <text evidence="1">The sequence shown here is derived from an EMBL/GenBank/DDBJ whole genome shotgun (WGS) entry which is preliminary data.</text>
</comment>
<evidence type="ECO:0000313" key="1">
    <source>
        <dbReference type="EMBL" id="GAC60649.1"/>
    </source>
</evidence>
<evidence type="ECO:0000313" key="2">
    <source>
        <dbReference type="Proteomes" id="UP000035083"/>
    </source>
</evidence>
<name>L7LIE5_9ACTN</name>
<protein>
    <submittedName>
        <fullName evidence="1">Uncharacterized protein</fullName>
    </submittedName>
</protein>
<accession>L7LIE5</accession>
<reference evidence="1 2" key="1">
    <citation type="submission" date="2012-12" db="EMBL/GenBank/DDBJ databases">
        <title>Whole genome shotgun sequence of Gordonia sihwensis NBRC 108236.</title>
        <authorList>
            <person name="Yoshida I."/>
            <person name="Hosoyama A."/>
            <person name="Tsuchikane K."/>
            <person name="Ando Y."/>
            <person name="Baba S."/>
            <person name="Ohji S."/>
            <person name="Hamada M."/>
            <person name="Tamura T."/>
            <person name="Yamazoe A."/>
            <person name="Yamazaki S."/>
            <person name="Fujita N."/>
        </authorList>
    </citation>
    <scope>NUCLEOTIDE SEQUENCE [LARGE SCALE GENOMIC DNA]</scope>
    <source>
        <strain evidence="1 2">NBRC 108236</strain>
    </source>
</reference>